<dbReference type="EMBL" id="DS990441">
    <property type="protein sequence ID" value="EEQ62998.1"/>
    <property type="molecule type" value="Genomic_DNA"/>
</dbReference>
<evidence type="ECO:0000313" key="4">
    <source>
        <dbReference type="Proteomes" id="UP000003953"/>
    </source>
</evidence>
<dbReference type="PROSITE" id="PS51186">
    <property type="entry name" value="GNAT"/>
    <property type="match status" value="1"/>
</dbReference>
<dbReference type="HOGENOM" id="CLU_527625_0_0_7"/>
<gene>
    <name evidence="3" type="primary">tag</name>
    <name evidence="3" type="ORF">HPMG_00455</name>
</gene>
<dbReference type="eggNOG" id="COG2818">
    <property type="taxonomic scope" value="Bacteria"/>
</dbReference>
<dbReference type="SUPFAM" id="SSF48150">
    <property type="entry name" value="DNA-glycosylase"/>
    <property type="match status" value="1"/>
</dbReference>
<feature type="binding site" evidence="1">
    <location>
        <position position="117"/>
    </location>
    <ligand>
        <name>Zn(2+)</name>
        <dbReference type="ChEBI" id="CHEBI:29105"/>
    </ligand>
</feature>
<dbReference type="InterPro" id="IPR005019">
    <property type="entry name" value="Adenine_glyco"/>
</dbReference>
<keyword evidence="3" id="KW-0326">Glycosidase</keyword>
<keyword evidence="1" id="KW-0862">Zinc</keyword>
<dbReference type="Pfam" id="PF03352">
    <property type="entry name" value="Adenine_glyco"/>
    <property type="match status" value="1"/>
</dbReference>
<evidence type="ECO:0000313" key="3">
    <source>
        <dbReference type="EMBL" id="EEQ62998.1"/>
    </source>
</evidence>
<dbReference type="GO" id="GO:0046872">
    <property type="term" value="F:metal ion binding"/>
    <property type="evidence" value="ECO:0007669"/>
    <property type="project" value="UniProtKB-KW"/>
</dbReference>
<dbReference type="SUPFAM" id="SSF55729">
    <property type="entry name" value="Acyl-CoA N-acyltransferases (Nat)"/>
    <property type="match status" value="1"/>
</dbReference>
<dbReference type="eggNOG" id="COG1670">
    <property type="taxonomic scope" value="Bacteria"/>
</dbReference>
<dbReference type="InterPro" id="IPR000182">
    <property type="entry name" value="GNAT_dom"/>
</dbReference>
<feature type="domain" description="N-acetyltransferase" evidence="2">
    <location>
        <begin position="313"/>
        <end position="484"/>
    </location>
</feature>
<dbReference type="Gene3D" id="1.10.340.30">
    <property type="entry name" value="Hypothetical protein, domain 2"/>
    <property type="match status" value="1"/>
</dbReference>
<dbReference type="InterPro" id="IPR016181">
    <property type="entry name" value="Acyl_CoA_acyltransferase"/>
</dbReference>
<accession>C5EXI7</accession>
<dbReference type="Gene3D" id="3.40.630.30">
    <property type="match status" value="1"/>
</dbReference>
<name>C5EXI7_9HELI</name>
<keyword evidence="3" id="KW-0378">Hydrolase</keyword>
<organism evidence="3 4">
    <name type="scientific">Helicobacter pullorum MIT 98-5489</name>
    <dbReference type="NCBI Taxonomy" id="537972"/>
    <lineage>
        <taxon>Bacteria</taxon>
        <taxon>Pseudomonadati</taxon>
        <taxon>Campylobacterota</taxon>
        <taxon>Epsilonproteobacteria</taxon>
        <taxon>Campylobacterales</taxon>
        <taxon>Helicobacteraceae</taxon>
        <taxon>Helicobacter</taxon>
    </lineage>
</organism>
<reference evidence="4" key="1">
    <citation type="journal article" date="2014" name="Genome Announc.">
        <title>Draft genome sequences of six enterohepatic helicobacter species isolated from humans and one from rhesus macaques.</title>
        <authorList>
            <person name="Shen Z."/>
            <person name="Sheh A."/>
            <person name="Young S.K."/>
            <person name="Abouelliel A."/>
            <person name="Ward D.V."/>
            <person name="Earl A.M."/>
            <person name="Fox J.G."/>
        </authorList>
    </citation>
    <scope>NUCLEOTIDE SEQUENCE [LARGE SCALE GENOMIC DNA]</scope>
    <source>
        <strain evidence="4">MIT 98-5489</strain>
    </source>
</reference>
<feature type="binding site" evidence="1">
    <location>
        <position position="275"/>
    </location>
    <ligand>
        <name>Zn(2+)</name>
        <dbReference type="ChEBI" id="CHEBI:29105"/>
    </ligand>
</feature>
<keyword evidence="1" id="KW-0479">Metal-binding</keyword>
<sequence>MILRDSKNTESADSKNSQVARICGDCESGNPSGRSILDEKSGFFRSASLHITVSKNKARRGNLLDINDQSQAKAIHDLSLKDKPFTQKPTPMQRCDWIYQGYKTSDKPTQKLYQDYHDFEWGIPQHDEKRLFEQLVLEGMQAGLSWITILKKREALRAAFDDFDPIKVAGYDEAKIEELMTNAKIIRNRAKIESAINNAKRFLEVQEEFGSFDRFIWSYVGGEPIVNAFKNLAQIPTRTPLSDKIAKDLKKRGFSFVGSVGMYAYMQSIGLVCDHLVSCAFHRENTQRNTSKKDEQITQNSAKTPYILETNRLKLREYTLEDLPTLHTILSDKETMYAWGHGFSIDESKEWLEKQLRGYKENGFGIWAIIDKASGTIIGNAELDRASINLTNQKSIVKQEVVEIGYILAKKFWGQGLGTEAARAVQEYAFKVLGLERVYCLIKEDNFASMRVTRKLGGRIIGEIIKHYKGKDLVHHIFECKGAKLVFESENTESSYVINKPTNKGFVYRESLGNKE</sequence>
<dbReference type="PANTHER" id="PTHR30037">
    <property type="entry name" value="DNA-3-METHYLADENINE GLYCOSYLASE 1"/>
    <property type="match status" value="1"/>
</dbReference>
<dbReference type="InterPro" id="IPR011257">
    <property type="entry name" value="DNA_glycosylase"/>
</dbReference>
<dbReference type="PANTHER" id="PTHR30037:SF4">
    <property type="entry name" value="DNA-3-METHYLADENINE GLYCOSYLASE I"/>
    <property type="match status" value="1"/>
</dbReference>
<dbReference type="Pfam" id="PF13302">
    <property type="entry name" value="Acetyltransf_3"/>
    <property type="match status" value="1"/>
</dbReference>
<feature type="binding site" evidence="1">
    <location>
        <position position="279"/>
    </location>
    <ligand>
        <name>Zn(2+)</name>
        <dbReference type="ChEBI" id="CHEBI:29105"/>
    </ligand>
</feature>
<proteinExistence type="predicted"/>
<evidence type="ECO:0000259" key="2">
    <source>
        <dbReference type="PROSITE" id="PS51186"/>
    </source>
</evidence>
<feature type="binding site" evidence="1">
    <location>
        <position position="95"/>
    </location>
    <ligand>
        <name>Zn(2+)</name>
        <dbReference type="ChEBI" id="CHEBI:29105"/>
    </ligand>
</feature>
<dbReference type="InterPro" id="IPR052891">
    <property type="entry name" value="DNA-3mA_glycosylase"/>
</dbReference>
<evidence type="ECO:0000256" key="1">
    <source>
        <dbReference type="PIRSR" id="PIRSR605019-1"/>
    </source>
</evidence>
<dbReference type="GO" id="GO:0008725">
    <property type="term" value="F:DNA-3-methyladenine glycosylase activity"/>
    <property type="evidence" value="ECO:0007669"/>
    <property type="project" value="UniProtKB-EC"/>
</dbReference>
<dbReference type="AlphaFoldDB" id="C5EXI7"/>
<dbReference type="Proteomes" id="UP000003953">
    <property type="component" value="Unassembled WGS sequence"/>
</dbReference>
<keyword evidence="4" id="KW-1185">Reference proteome</keyword>
<dbReference type="GO" id="GO:0016747">
    <property type="term" value="F:acyltransferase activity, transferring groups other than amino-acyl groups"/>
    <property type="evidence" value="ECO:0007669"/>
    <property type="project" value="InterPro"/>
</dbReference>
<dbReference type="EC" id="3.2.2.20" evidence="3"/>
<dbReference type="GO" id="GO:0006284">
    <property type="term" value="P:base-excision repair"/>
    <property type="evidence" value="ECO:0007669"/>
    <property type="project" value="InterPro"/>
</dbReference>
<protein>
    <submittedName>
        <fullName evidence="3">DNA-3-methyladenine glycosylase I</fullName>
        <ecNumber evidence="3">3.2.2.20</ecNumber>
    </submittedName>
</protein>